<dbReference type="Gene3D" id="3.60.20.10">
    <property type="entry name" value="Glutamine Phosphoribosylpyrophosphate, subunit 1, domain 1"/>
    <property type="match status" value="1"/>
</dbReference>
<evidence type="ECO:0000256" key="12">
    <source>
        <dbReference type="ARBA" id="ARBA00048934"/>
    </source>
</evidence>
<feature type="region of interest" description="Disordered" evidence="14">
    <location>
        <begin position="351"/>
        <end position="389"/>
    </location>
</feature>
<dbReference type="InterPro" id="IPR006569">
    <property type="entry name" value="CID_dom"/>
</dbReference>
<dbReference type="InterPro" id="IPR008942">
    <property type="entry name" value="ENTH_VHS"/>
</dbReference>
<dbReference type="GO" id="GO:0017150">
    <property type="term" value="F:tRNA dihydrouridine synthase activity"/>
    <property type="evidence" value="ECO:0007669"/>
    <property type="project" value="InterPro"/>
</dbReference>
<dbReference type="Gene3D" id="3.20.20.70">
    <property type="entry name" value="Aldolase class I"/>
    <property type="match status" value="1"/>
</dbReference>
<keyword evidence="2" id="KW-0285">Flavoprotein</keyword>
<evidence type="ECO:0000256" key="8">
    <source>
        <dbReference type="ARBA" id="ARBA00038313"/>
    </source>
</evidence>
<dbReference type="PANTHER" id="PTHR11082:SF5">
    <property type="entry name" value="TRNA-DIHYDROURIDINE(16_17) SYNTHASE [NAD(P)(+)]-LIKE"/>
    <property type="match status" value="1"/>
</dbReference>
<accession>A0A1I7XP16</accession>
<keyword evidence="3" id="KW-0288">FMN</keyword>
<dbReference type="GO" id="GO:0005839">
    <property type="term" value="C:proteasome core complex"/>
    <property type="evidence" value="ECO:0007669"/>
    <property type="project" value="InterPro"/>
</dbReference>
<dbReference type="Pfam" id="PF04818">
    <property type="entry name" value="CID"/>
    <property type="match status" value="1"/>
</dbReference>
<dbReference type="Proteomes" id="UP000095283">
    <property type="component" value="Unplaced"/>
</dbReference>
<evidence type="ECO:0000313" key="17">
    <source>
        <dbReference type="WBParaSite" id="Hba_19481"/>
    </source>
</evidence>
<feature type="compositionally biased region" description="Low complexity" evidence="14">
    <location>
        <begin position="308"/>
        <end position="317"/>
    </location>
</feature>
<keyword evidence="7" id="KW-0520">NAD</keyword>
<dbReference type="WBParaSite" id="Hba_19481">
    <property type="protein sequence ID" value="Hba_19481"/>
    <property type="gene ID" value="Hba_19481"/>
</dbReference>
<feature type="region of interest" description="Disordered" evidence="14">
    <location>
        <begin position="278"/>
        <end position="330"/>
    </location>
</feature>
<dbReference type="InterPro" id="IPR018517">
    <property type="entry name" value="tRNA_hU_synthase_CS"/>
</dbReference>
<dbReference type="PROSITE" id="PS01136">
    <property type="entry name" value="UPF0034"/>
    <property type="match status" value="1"/>
</dbReference>
<comment type="catalytic activity">
    <reaction evidence="10">
        <text>5,6-dihydrouridine(17) in tRNA + NAD(+) = uridine(17) in tRNA + NADH + H(+)</text>
        <dbReference type="Rhea" id="RHEA:53372"/>
        <dbReference type="Rhea" id="RHEA-COMP:13541"/>
        <dbReference type="Rhea" id="RHEA-COMP:13542"/>
        <dbReference type="ChEBI" id="CHEBI:15378"/>
        <dbReference type="ChEBI" id="CHEBI:57540"/>
        <dbReference type="ChEBI" id="CHEBI:57945"/>
        <dbReference type="ChEBI" id="CHEBI:65315"/>
        <dbReference type="ChEBI" id="CHEBI:74443"/>
        <dbReference type="EC" id="1.3.1.88"/>
    </reaction>
    <physiologicalReaction direction="right-to-left" evidence="10">
        <dbReference type="Rhea" id="RHEA:53374"/>
    </physiologicalReaction>
</comment>
<dbReference type="SUPFAM" id="SSF56235">
    <property type="entry name" value="N-terminal nucleophile aminohydrolases (Ntn hydrolases)"/>
    <property type="match status" value="1"/>
</dbReference>
<feature type="compositionally biased region" description="Pro residues" evidence="14">
    <location>
        <begin position="378"/>
        <end position="389"/>
    </location>
</feature>
<dbReference type="Pfam" id="PF00227">
    <property type="entry name" value="Proteasome"/>
    <property type="match status" value="1"/>
</dbReference>
<dbReference type="GO" id="GO:0051603">
    <property type="term" value="P:proteolysis involved in protein catabolic process"/>
    <property type="evidence" value="ECO:0007669"/>
    <property type="project" value="InterPro"/>
</dbReference>
<evidence type="ECO:0000256" key="2">
    <source>
        <dbReference type="ARBA" id="ARBA00022630"/>
    </source>
</evidence>
<evidence type="ECO:0000256" key="13">
    <source>
        <dbReference type="ARBA" id="ARBA00049467"/>
    </source>
</evidence>
<evidence type="ECO:0000256" key="4">
    <source>
        <dbReference type="ARBA" id="ARBA00022694"/>
    </source>
</evidence>
<dbReference type="InterPro" id="IPR029055">
    <property type="entry name" value="Ntn_hydrolases_N"/>
</dbReference>
<dbReference type="PROSITE" id="PS51391">
    <property type="entry name" value="CID"/>
    <property type="match status" value="1"/>
</dbReference>
<evidence type="ECO:0000313" key="16">
    <source>
        <dbReference type="Proteomes" id="UP000095283"/>
    </source>
</evidence>
<feature type="compositionally biased region" description="Acidic residues" evidence="14">
    <location>
        <begin position="289"/>
        <end position="302"/>
    </location>
</feature>
<evidence type="ECO:0000256" key="6">
    <source>
        <dbReference type="ARBA" id="ARBA00023002"/>
    </source>
</evidence>
<comment type="cofactor">
    <cofactor evidence="1">
        <name>FMN</name>
        <dbReference type="ChEBI" id="CHEBI:58210"/>
    </cofactor>
</comment>
<proteinExistence type="inferred from homology"/>
<feature type="compositionally biased region" description="Pro residues" evidence="14">
    <location>
        <begin position="318"/>
        <end position="327"/>
    </location>
</feature>
<feature type="domain" description="CID" evidence="15">
    <location>
        <begin position="1"/>
        <end position="136"/>
    </location>
</feature>
<sequence length="1289" mass="144804">MVVLTKEAAMRRFRDIQNISQETIETISLWVMHYRDKASIDVLVDAWLSVFKIDSADNQRIGLFFIMNDVVQKAKNKHVDTLIPAFQPAVLTAVSIGKSSEKVKAVMTRCINIFGERQVFTSASITAMKNMLQSDDNGDGEDIFVELDAEDVYRKVEAFEKLSIVDRTDGAQLVAETEQALHQLVSFRHAMEEQKRKMLQLIETAELAKRTFSHQLRDVTIVEDAYQKFGQGIRDVHEELREMEKTGVYPAATPPRDAPSPTALDDIYATGVENVLQTLRGPGSRDNLESADMDLGDDDDEAAGNSAPLPSIPSIVTLPPPPVPPSDPRTKPTVVSTFNAHVPTQSVETITAASGPGSTSGHANTWEIPGSMASGSLLPPPPFIPGMPPPPFMPGMPPPPLIQSSPNLQAFLKSIPSLQSRASDNGPRSSSVNGHFNKIFLHRMFEACEPTVQESSIIGSDVDDRIGMLTNMVDCHGLEGSSQGAYSSKPSQYPAEQGHEGARKRRLGWPRKVLSKDKHWLLLIYLWSYVISVCYNILSLNMFLKIAANRVFWHDYLKANNSVRIVAPMVDQSIISYSELAFRMFMRSYGADITVTPMIHAHLFVNDLTYRKNSLALCKADRPLIIQFCANKADTFLTACRLVEDVCDGVDLNLGCPQMVAKRGRYGAYLQDEVDLICSMVSAVRDYCSLPVSCKIRIRECHKQTVEYAKRLVDAGASMLTVHGRTREMKGADTGVADWSRIRQVVESIDVPVVANGNIQMPGDIERCLAATGAAAVMSAEGILYNPLLFSVCSKHYGKYLSIVYAFSLLEYSDLRMRVSTEHRLEDYESIIEELRIRTRQCADTKNAQELIKQAFDLFHRIKLGEVEMDPIEVSRTPHWISKPYFRLSETARETVVADGEKTYKEKRKEQLQKIADENGLSLKQARKRERRQLIGQKTTLCKRVKFPPCIRCSQPAGQGCAHSMCKKCCRYSCRHGRLDCKENFVGFIRKNSVKSILLFHTFHYRNPTCTGTSVIAIQYDKGVIVMTDRVVSYGKTARYKNVSRQYKVNDNIIVAFGGDHADFQWLQNVIERQVCLFLNLEMPFLLSLLQVLQWQSIGQTMGPKPLHAYLTSLLYSRRCKMNPLWNTLIVAGIEEEEKHSTEMSTPFIGVITQKVLTIYIYICAYKFHVIVFKYFSTFLLKPAYKRQLKGVAYQTKHVATGIAAMLLNQAVEDEWKKKETCTLQGSQLSRSEAEAVLRKSLELTIYHDCCADNDFELGIVDTDEGVTLGKQETIIGDWSIAETNCQYE</sequence>
<evidence type="ECO:0000256" key="11">
    <source>
        <dbReference type="ARBA" id="ARBA00047652"/>
    </source>
</evidence>
<evidence type="ECO:0000259" key="15">
    <source>
        <dbReference type="PROSITE" id="PS51391"/>
    </source>
</evidence>
<dbReference type="PANTHER" id="PTHR11082">
    <property type="entry name" value="TRNA-DIHYDROURIDINE SYNTHASE"/>
    <property type="match status" value="1"/>
</dbReference>
<comment type="catalytic activity">
    <reaction evidence="13">
        <text>5,6-dihydrouridine(17) in tRNA + NADP(+) = uridine(17) in tRNA + NADPH + H(+)</text>
        <dbReference type="Rhea" id="RHEA:53368"/>
        <dbReference type="Rhea" id="RHEA-COMP:13541"/>
        <dbReference type="Rhea" id="RHEA-COMP:13542"/>
        <dbReference type="ChEBI" id="CHEBI:15378"/>
        <dbReference type="ChEBI" id="CHEBI:57783"/>
        <dbReference type="ChEBI" id="CHEBI:58349"/>
        <dbReference type="ChEBI" id="CHEBI:65315"/>
        <dbReference type="ChEBI" id="CHEBI:74443"/>
        <dbReference type="EC" id="1.3.1.88"/>
    </reaction>
    <physiologicalReaction direction="right-to-left" evidence="13">
        <dbReference type="Rhea" id="RHEA:53370"/>
    </physiologicalReaction>
</comment>
<feature type="compositionally biased region" description="Polar residues" evidence="14">
    <location>
        <begin position="351"/>
        <end position="363"/>
    </location>
</feature>
<organism evidence="16 17">
    <name type="scientific">Heterorhabditis bacteriophora</name>
    <name type="common">Entomopathogenic nematode worm</name>
    <dbReference type="NCBI Taxonomy" id="37862"/>
    <lineage>
        <taxon>Eukaryota</taxon>
        <taxon>Metazoa</taxon>
        <taxon>Ecdysozoa</taxon>
        <taxon>Nematoda</taxon>
        <taxon>Chromadorea</taxon>
        <taxon>Rhabditida</taxon>
        <taxon>Rhabditina</taxon>
        <taxon>Rhabditomorpha</taxon>
        <taxon>Strongyloidea</taxon>
        <taxon>Heterorhabditidae</taxon>
        <taxon>Heterorhabditis</taxon>
    </lineage>
</organism>
<keyword evidence="6" id="KW-0560">Oxidoreductase</keyword>
<comment type="similarity">
    <text evidence="8">Belongs to the Dus family. Dus1 subfamily.</text>
</comment>
<dbReference type="Gene3D" id="1.25.40.90">
    <property type="match status" value="1"/>
</dbReference>
<dbReference type="CDD" id="cd02801">
    <property type="entry name" value="DUS_like_FMN"/>
    <property type="match status" value="1"/>
</dbReference>
<comment type="catalytic activity">
    <reaction evidence="12">
        <text>5,6-dihydrouridine(16) in tRNA + NAD(+) = uridine(16) in tRNA + NADH + H(+)</text>
        <dbReference type="Rhea" id="RHEA:53380"/>
        <dbReference type="Rhea" id="RHEA-COMP:13543"/>
        <dbReference type="Rhea" id="RHEA-COMP:13544"/>
        <dbReference type="ChEBI" id="CHEBI:15378"/>
        <dbReference type="ChEBI" id="CHEBI:57540"/>
        <dbReference type="ChEBI" id="CHEBI:57945"/>
        <dbReference type="ChEBI" id="CHEBI:65315"/>
        <dbReference type="ChEBI" id="CHEBI:74443"/>
        <dbReference type="EC" id="1.3.1.88"/>
    </reaction>
    <physiologicalReaction direction="right-to-left" evidence="12">
        <dbReference type="Rhea" id="RHEA:53382"/>
    </physiologicalReaction>
</comment>
<name>A0A1I7XP16_HETBA</name>
<evidence type="ECO:0000256" key="10">
    <source>
        <dbReference type="ARBA" id="ARBA00047287"/>
    </source>
</evidence>
<dbReference type="SMART" id="SM00582">
    <property type="entry name" value="RPR"/>
    <property type="match status" value="1"/>
</dbReference>
<protein>
    <recommendedName>
        <fullName evidence="9">tRNA-dihydrouridine(16/17) synthase [NAD(P)(+)]</fullName>
        <ecNumber evidence="9">1.3.1.88</ecNumber>
    </recommendedName>
</protein>
<keyword evidence="4" id="KW-0819">tRNA processing</keyword>
<reference evidence="17" key="1">
    <citation type="submission" date="2016-11" db="UniProtKB">
        <authorList>
            <consortium name="WormBaseParasite"/>
        </authorList>
    </citation>
    <scope>IDENTIFICATION</scope>
</reference>
<dbReference type="Pfam" id="PF01207">
    <property type="entry name" value="Dus"/>
    <property type="match status" value="1"/>
</dbReference>
<dbReference type="InterPro" id="IPR035587">
    <property type="entry name" value="DUS-like_FMN-bd"/>
</dbReference>
<evidence type="ECO:0000256" key="14">
    <source>
        <dbReference type="SAM" id="MobiDB-lite"/>
    </source>
</evidence>
<evidence type="ECO:0000256" key="1">
    <source>
        <dbReference type="ARBA" id="ARBA00001917"/>
    </source>
</evidence>
<dbReference type="EC" id="1.3.1.88" evidence="9"/>
<comment type="catalytic activity">
    <reaction evidence="11">
        <text>5,6-dihydrouridine(16) in tRNA + NADP(+) = uridine(16) in tRNA + NADPH + H(+)</text>
        <dbReference type="Rhea" id="RHEA:53376"/>
        <dbReference type="Rhea" id="RHEA-COMP:13543"/>
        <dbReference type="Rhea" id="RHEA-COMP:13544"/>
        <dbReference type="ChEBI" id="CHEBI:15378"/>
        <dbReference type="ChEBI" id="CHEBI:57783"/>
        <dbReference type="ChEBI" id="CHEBI:58349"/>
        <dbReference type="ChEBI" id="CHEBI:65315"/>
        <dbReference type="ChEBI" id="CHEBI:74443"/>
        <dbReference type="EC" id="1.3.1.88"/>
    </reaction>
    <physiologicalReaction direction="right-to-left" evidence="11">
        <dbReference type="Rhea" id="RHEA:53378"/>
    </physiologicalReaction>
</comment>
<evidence type="ECO:0000256" key="7">
    <source>
        <dbReference type="ARBA" id="ARBA00023027"/>
    </source>
</evidence>
<dbReference type="InterPro" id="IPR001353">
    <property type="entry name" value="Proteasome_sua/b"/>
</dbReference>
<keyword evidence="16" id="KW-1185">Reference proteome</keyword>
<dbReference type="GO" id="GO:0050660">
    <property type="term" value="F:flavin adenine dinucleotide binding"/>
    <property type="evidence" value="ECO:0007669"/>
    <property type="project" value="InterPro"/>
</dbReference>
<evidence type="ECO:0000256" key="9">
    <source>
        <dbReference type="ARBA" id="ARBA00038890"/>
    </source>
</evidence>
<dbReference type="InterPro" id="IPR013785">
    <property type="entry name" value="Aldolase_TIM"/>
</dbReference>
<evidence type="ECO:0000256" key="3">
    <source>
        <dbReference type="ARBA" id="ARBA00022643"/>
    </source>
</evidence>
<dbReference type="SUPFAM" id="SSF51395">
    <property type="entry name" value="FMN-linked oxidoreductases"/>
    <property type="match status" value="1"/>
</dbReference>
<evidence type="ECO:0000256" key="5">
    <source>
        <dbReference type="ARBA" id="ARBA00022857"/>
    </source>
</evidence>
<keyword evidence="5" id="KW-0521">NADP</keyword>